<keyword evidence="3" id="KW-1185">Reference proteome</keyword>
<name>A0A9X2J447_9SPHN</name>
<dbReference type="InterPro" id="IPR028994">
    <property type="entry name" value="Integrin_alpha_N"/>
</dbReference>
<dbReference type="AlphaFoldDB" id="A0A9X2J447"/>
<feature type="signal peptide" evidence="1">
    <location>
        <begin position="1"/>
        <end position="30"/>
    </location>
</feature>
<evidence type="ECO:0000256" key="1">
    <source>
        <dbReference type="SAM" id="SignalP"/>
    </source>
</evidence>
<dbReference type="Proteomes" id="UP001155128">
    <property type="component" value="Unassembled WGS sequence"/>
</dbReference>
<protein>
    <recommendedName>
        <fullName evidence="4">VCBS repeat-containing protein</fullName>
    </recommendedName>
</protein>
<organism evidence="2 3">
    <name type="scientific">Sphingomicrobium sediminis</name>
    <dbReference type="NCBI Taxonomy" id="2950949"/>
    <lineage>
        <taxon>Bacteria</taxon>
        <taxon>Pseudomonadati</taxon>
        <taxon>Pseudomonadota</taxon>
        <taxon>Alphaproteobacteria</taxon>
        <taxon>Sphingomonadales</taxon>
        <taxon>Sphingomonadaceae</taxon>
        <taxon>Sphingomicrobium</taxon>
    </lineage>
</organism>
<accession>A0A9X2J447</accession>
<evidence type="ECO:0000313" key="3">
    <source>
        <dbReference type="Proteomes" id="UP001155128"/>
    </source>
</evidence>
<proteinExistence type="predicted"/>
<comment type="caution">
    <text evidence="2">The sequence shown here is derived from an EMBL/GenBank/DDBJ whole genome shotgun (WGS) entry which is preliminary data.</text>
</comment>
<evidence type="ECO:0000313" key="2">
    <source>
        <dbReference type="EMBL" id="MCM8557981.1"/>
    </source>
</evidence>
<evidence type="ECO:0008006" key="4">
    <source>
        <dbReference type="Google" id="ProtNLM"/>
    </source>
</evidence>
<dbReference type="EMBL" id="JAMSHT010000001">
    <property type="protein sequence ID" value="MCM8557981.1"/>
    <property type="molecule type" value="Genomic_DNA"/>
</dbReference>
<gene>
    <name evidence="2" type="ORF">NDO55_09125</name>
</gene>
<keyword evidence="1" id="KW-0732">Signal</keyword>
<dbReference type="SUPFAM" id="SSF69318">
    <property type="entry name" value="Integrin alpha N-terminal domain"/>
    <property type="match status" value="1"/>
</dbReference>
<feature type="chain" id="PRO_5040790149" description="VCBS repeat-containing protein" evidence="1">
    <location>
        <begin position="31"/>
        <end position="411"/>
    </location>
</feature>
<sequence length="411" mass="42066">MNSNFENGLKTTVAALAIGAFGLTCAPAHAETGPFDFLKKEATKMVEKEARNLVRDNAPAGDLVATVAFGEEEGASASESGMSQNGTTVPTANTVQAGASMTTADINADGVMDVIIVHADGSTEIIFGQAAAGMSQNGTTVPTADEVLAPELEQEAPAQIGRGRARARATVNASAAPARAGMSQNGTTVPTADTVQAPVIPQRADAEPQDAFMYFSVGGGNAAKGKVEATWKVEEGSKYAGEATDDGHKDWIIIQSMSDSAYNGGVFVASGDVNGDGRDDIIVGPGLCKLVQNGTTVATADEILANLGDAERAEWSRVRNEYNVPAACAEGKLVQNGTTVATASEIQAPQDGEAILIGLLLPAVQAARAADKGFELTEFSVKAENSTNIGSSTGGAGGAGKVKFDRLSIKK</sequence>
<dbReference type="RefSeq" id="WP_252114518.1">
    <property type="nucleotide sequence ID" value="NZ_JAMSHT010000001.1"/>
</dbReference>
<reference evidence="2" key="1">
    <citation type="submission" date="2022-06" db="EMBL/GenBank/DDBJ databases">
        <title>Sphingomicrobium sedimins sp. nov., a marine bacterium isolated from tidal flat.</title>
        <authorList>
            <person name="Kim C.-H."/>
            <person name="Yoo Y."/>
            <person name="Kim J.-J."/>
        </authorList>
    </citation>
    <scope>NUCLEOTIDE SEQUENCE</scope>
    <source>
        <strain evidence="2">GRR-S6-50</strain>
    </source>
</reference>